<organism evidence="2 3">
    <name type="scientific">Candidatus Bipolaricaulis anaerobius</name>
    <dbReference type="NCBI Taxonomy" id="2026885"/>
    <lineage>
        <taxon>Bacteria</taxon>
        <taxon>Candidatus Bipolaricaulota</taxon>
        <taxon>Candidatus Bipolaricaulia</taxon>
        <taxon>Candidatus Bipolaricaulales</taxon>
        <taxon>Candidatus Bipolaricaulaceae</taxon>
        <taxon>Candidatus Bipolaricaulis</taxon>
    </lineage>
</organism>
<evidence type="ECO:0000313" key="2">
    <source>
        <dbReference type="EMBL" id="SQD93097.1"/>
    </source>
</evidence>
<evidence type="ECO:0000313" key="3">
    <source>
        <dbReference type="Proteomes" id="UP000249818"/>
    </source>
</evidence>
<name>A0A2X3K790_9BACT</name>
<dbReference type="RefSeq" id="WP_122031509.1">
    <property type="nucleotide sequence ID" value="NZ_LS483254.1"/>
</dbReference>
<gene>
    <name evidence="2" type="ORF">BARAN1_1073</name>
</gene>
<keyword evidence="3" id="KW-1185">Reference proteome</keyword>
<protein>
    <submittedName>
        <fullName evidence="2">Uncharacterized protein</fullName>
    </submittedName>
</protein>
<dbReference type="AlphaFoldDB" id="A0A2X3K790"/>
<dbReference type="EMBL" id="LS483254">
    <property type="protein sequence ID" value="SQD93097.1"/>
    <property type="molecule type" value="Genomic_DNA"/>
</dbReference>
<sequence length="71" mass="7987">MTHASVAEVVGALCARYLRARRGDKTMILDEFVALTGYHRQAAIRALRTGRKPKERPRADTPDVRRRSVPA</sequence>
<evidence type="ECO:0000256" key="1">
    <source>
        <dbReference type="SAM" id="MobiDB-lite"/>
    </source>
</evidence>
<reference evidence="3" key="1">
    <citation type="submission" date="2018-05" db="EMBL/GenBank/DDBJ databases">
        <authorList>
            <person name="Hao L."/>
        </authorList>
    </citation>
    <scope>NUCLEOTIDE SEQUENCE [LARGE SCALE GENOMIC DNA]</scope>
</reference>
<feature type="compositionally biased region" description="Basic and acidic residues" evidence="1">
    <location>
        <begin position="56"/>
        <end position="71"/>
    </location>
</feature>
<proteinExistence type="predicted"/>
<feature type="region of interest" description="Disordered" evidence="1">
    <location>
        <begin position="47"/>
        <end position="71"/>
    </location>
</feature>
<dbReference type="Proteomes" id="UP000249818">
    <property type="component" value="Chromosome BARAN1"/>
</dbReference>
<accession>A0A2X3K790</accession>
<dbReference type="KEGG" id="bana:BARAN1_1073"/>
<dbReference type="OrthoDB" id="2370461at2"/>